<name>A0ABS3F2B2_9PROT</name>
<dbReference type="Pfam" id="PF04820">
    <property type="entry name" value="Trp_halogenase"/>
    <property type="match status" value="1"/>
</dbReference>
<dbReference type="InterPro" id="IPR036188">
    <property type="entry name" value="FAD/NAD-bd_sf"/>
</dbReference>
<evidence type="ECO:0000313" key="1">
    <source>
        <dbReference type="EMBL" id="MBO0332638.1"/>
    </source>
</evidence>
<dbReference type="Gene3D" id="3.50.50.60">
    <property type="entry name" value="FAD/NAD(P)-binding domain"/>
    <property type="match status" value="1"/>
</dbReference>
<reference evidence="1 2" key="1">
    <citation type="submission" date="2021-03" db="EMBL/GenBank/DDBJ databases">
        <title>Sneathiella sp. CAU 1612 isolated from Kang Won-do.</title>
        <authorList>
            <person name="Kim W."/>
        </authorList>
    </citation>
    <scope>NUCLEOTIDE SEQUENCE [LARGE SCALE GENOMIC DNA]</scope>
    <source>
        <strain evidence="1 2">CAU 1612</strain>
    </source>
</reference>
<keyword evidence="2" id="KW-1185">Reference proteome</keyword>
<dbReference type="InterPro" id="IPR006905">
    <property type="entry name" value="Flavin_halogenase"/>
</dbReference>
<dbReference type="InterPro" id="IPR050816">
    <property type="entry name" value="Flavin-dep_Halogenase_NPB"/>
</dbReference>
<sequence>MDNQINEVTIVGGGTAGWLTAAFLVRFMNLRNKDNPTKVTLIESPNVPTIGVGEATVPTMPALLKSLGISEKEFFIRCNASFKLGVRFTNWNHDDKGRATSFIHPFEAIRTQLGGQNPAYHFHKYGGPQGRKNLDDCMAFCGSAIRAKLGPKLLTHGDYESKLNYAYHLDAGKFAEFLREVSIERGVNHVLDDVEEVEQDERGFISALKLQRQGRRPVELVIDCTGFKGVIINKVLGVPFRDYSKYLLNNRALAVQIPHQDVRQIEPCTNSTALGAGWVWRVPLYNRIGTGYVFSSHFRTDDEAREEFLNHLGDEVKDADPRVIPIRIGRMERAWEKNCIAIGLSAGFIEPLESTAIYMIDNFVKLLLLNFPDKSFAPVLAKRFNETTEKMMQTIRDFIILHYCTNNREDSDYWRTAREEMVIPDSLKDLLEEYRHTLPINTDFDGVYLFNYFSYNVVLFAKGYLKDVQYPAERFIAREDWDKRMAEFIRYEQKELAGLPNHYELLRKIRGEDDIPAQHSGASFGGFNAAAFGAQPGGIQIPQATVQIGAGQIKPSIKFALKKDKKQETEVDQDDLSGSHIL</sequence>
<organism evidence="1 2">
    <name type="scientific">Sneathiella sedimenti</name>
    <dbReference type="NCBI Taxonomy" id="2816034"/>
    <lineage>
        <taxon>Bacteria</taxon>
        <taxon>Pseudomonadati</taxon>
        <taxon>Pseudomonadota</taxon>
        <taxon>Alphaproteobacteria</taxon>
        <taxon>Sneathiellales</taxon>
        <taxon>Sneathiellaceae</taxon>
        <taxon>Sneathiella</taxon>
    </lineage>
</organism>
<dbReference type="RefSeq" id="WP_207042256.1">
    <property type="nucleotide sequence ID" value="NZ_JAFLNC010000001.1"/>
</dbReference>
<proteinExistence type="predicted"/>
<accession>A0ABS3F2B2</accession>
<dbReference type="SUPFAM" id="SSF51905">
    <property type="entry name" value="FAD/NAD(P)-binding domain"/>
    <property type="match status" value="1"/>
</dbReference>
<evidence type="ECO:0000313" key="2">
    <source>
        <dbReference type="Proteomes" id="UP000664761"/>
    </source>
</evidence>
<gene>
    <name evidence="1" type="ORF">J0X12_03375</name>
</gene>
<dbReference type="EMBL" id="JAFLNC010000001">
    <property type="protein sequence ID" value="MBO0332638.1"/>
    <property type="molecule type" value="Genomic_DNA"/>
</dbReference>
<dbReference type="PANTHER" id="PTHR43747:SF4">
    <property type="entry name" value="FLAVIN-DEPENDENT TRYPTOPHAN HALOGENASE"/>
    <property type="match status" value="1"/>
</dbReference>
<dbReference type="Proteomes" id="UP000664761">
    <property type="component" value="Unassembled WGS sequence"/>
</dbReference>
<protein>
    <submittedName>
        <fullName evidence="1">Tryptophan 7-halogenase</fullName>
    </submittedName>
</protein>
<comment type="caution">
    <text evidence="1">The sequence shown here is derived from an EMBL/GenBank/DDBJ whole genome shotgun (WGS) entry which is preliminary data.</text>
</comment>
<dbReference type="PANTHER" id="PTHR43747">
    <property type="entry name" value="FAD-BINDING PROTEIN"/>
    <property type="match status" value="1"/>
</dbReference>